<evidence type="ECO:0000313" key="4">
    <source>
        <dbReference type="Proteomes" id="UP000516028"/>
    </source>
</evidence>
<sequence>METTTTATKNFAPRVNEQHGNQDRTLLGNRMTLRQQVLDITATTLKSELFGLDSLIDRLIDSVRAWYLLPEVIDRPVIVCLWGLTGTGKTQLVRRMPQLLGFYNRFLEVQMDGFSNSSRAAGRDSISAMLANSSIVEGQPGILLLDEFQRFRTRDRKGDDIAVKRYQDVWALLSDGRLSPPMDALDRIELEQAYHQYEAMQAHVDKVNEEEDDNAQDSPRRKPRQKSPFYLSAFDARDLQAALKLSEPIMQDHALDARAGAAATRAVPQ</sequence>
<organism evidence="3 4">
    <name type="scientific">Diaphorobacter aerolatus</name>
    <dbReference type="NCBI Taxonomy" id="1288495"/>
    <lineage>
        <taxon>Bacteria</taxon>
        <taxon>Pseudomonadati</taxon>
        <taxon>Pseudomonadota</taxon>
        <taxon>Betaproteobacteria</taxon>
        <taxon>Burkholderiales</taxon>
        <taxon>Comamonadaceae</taxon>
        <taxon>Diaphorobacter</taxon>
    </lineage>
</organism>
<reference evidence="3 4" key="1">
    <citation type="submission" date="2020-08" db="EMBL/GenBank/DDBJ databases">
        <title>Genome sequence of Diaphorobacter aerolatus KACC 16536T.</title>
        <authorList>
            <person name="Hyun D.-W."/>
            <person name="Bae J.-W."/>
        </authorList>
    </citation>
    <scope>NUCLEOTIDE SEQUENCE [LARGE SCALE GENOMIC DNA]</scope>
    <source>
        <strain evidence="3 4">KACC 16536</strain>
    </source>
</reference>
<name>A0A7H0GME5_9BURK</name>
<feature type="domain" description="AAA+ ATPase" evidence="2">
    <location>
        <begin position="75"/>
        <end position="189"/>
    </location>
</feature>
<dbReference type="InterPro" id="IPR003959">
    <property type="entry name" value="ATPase_AAA_core"/>
</dbReference>
<dbReference type="GO" id="GO:0005524">
    <property type="term" value="F:ATP binding"/>
    <property type="evidence" value="ECO:0007669"/>
    <property type="project" value="UniProtKB-KW"/>
</dbReference>
<dbReference type="Pfam" id="PF00004">
    <property type="entry name" value="AAA"/>
    <property type="match status" value="1"/>
</dbReference>
<gene>
    <name evidence="3" type="ORF">H9K75_05425</name>
</gene>
<dbReference type="Proteomes" id="UP000516028">
    <property type="component" value="Chromosome"/>
</dbReference>
<dbReference type="EMBL" id="CP060783">
    <property type="protein sequence ID" value="QNP49461.1"/>
    <property type="molecule type" value="Genomic_DNA"/>
</dbReference>
<evidence type="ECO:0000259" key="2">
    <source>
        <dbReference type="SMART" id="SM00382"/>
    </source>
</evidence>
<evidence type="ECO:0000313" key="3">
    <source>
        <dbReference type="EMBL" id="QNP49461.1"/>
    </source>
</evidence>
<keyword evidence="4" id="KW-1185">Reference proteome</keyword>
<proteinExistence type="predicted"/>
<dbReference type="SMART" id="SM00382">
    <property type="entry name" value="AAA"/>
    <property type="match status" value="1"/>
</dbReference>
<dbReference type="CDD" id="cd00009">
    <property type="entry name" value="AAA"/>
    <property type="match status" value="1"/>
</dbReference>
<keyword evidence="3" id="KW-0547">Nucleotide-binding</keyword>
<dbReference type="InterPro" id="IPR027417">
    <property type="entry name" value="P-loop_NTPase"/>
</dbReference>
<dbReference type="AlphaFoldDB" id="A0A7H0GME5"/>
<dbReference type="Gene3D" id="3.40.50.300">
    <property type="entry name" value="P-loop containing nucleotide triphosphate hydrolases"/>
    <property type="match status" value="1"/>
</dbReference>
<dbReference type="KEGG" id="daer:H9K75_05425"/>
<dbReference type="RefSeq" id="WP_187725050.1">
    <property type="nucleotide sequence ID" value="NZ_CP060783.1"/>
</dbReference>
<dbReference type="SUPFAM" id="SSF52540">
    <property type="entry name" value="P-loop containing nucleoside triphosphate hydrolases"/>
    <property type="match status" value="1"/>
</dbReference>
<dbReference type="InterPro" id="IPR003593">
    <property type="entry name" value="AAA+_ATPase"/>
</dbReference>
<dbReference type="GO" id="GO:0016887">
    <property type="term" value="F:ATP hydrolysis activity"/>
    <property type="evidence" value="ECO:0007669"/>
    <property type="project" value="InterPro"/>
</dbReference>
<evidence type="ECO:0000256" key="1">
    <source>
        <dbReference type="SAM" id="MobiDB-lite"/>
    </source>
</evidence>
<feature type="region of interest" description="Disordered" evidence="1">
    <location>
        <begin position="208"/>
        <end position="229"/>
    </location>
</feature>
<accession>A0A7H0GME5</accession>
<keyword evidence="3" id="KW-0067">ATP-binding</keyword>
<protein>
    <submittedName>
        <fullName evidence="3">ATP-binding protein</fullName>
    </submittedName>
</protein>